<dbReference type="InterPro" id="IPR029470">
    <property type="entry name" value="PDDEXK_4"/>
</dbReference>
<keyword evidence="2" id="KW-1185">Reference proteome</keyword>
<comment type="caution">
    <text evidence="1">The sequence shown here is derived from an EMBL/GenBank/DDBJ whole genome shotgun (WGS) entry which is preliminary data.</text>
</comment>
<evidence type="ECO:0000313" key="2">
    <source>
        <dbReference type="Proteomes" id="UP001198220"/>
    </source>
</evidence>
<dbReference type="AlphaFoldDB" id="A0AAE3DAP1"/>
<accession>A0AAE3DAP1</accession>
<dbReference type="Proteomes" id="UP001198220">
    <property type="component" value="Unassembled WGS sequence"/>
</dbReference>
<protein>
    <submittedName>
        <fullName evidence="1">PD-(D/E)XK nuclease family protein</fullName>
    </submittedName>
</protein>
<gene>
    <name evidence="1" type="ORF">LKD36_12760</name>
</gene>
<sequence length="419" mass="48080">MDDTLLVRVKKIAAACRQNTSYNLFSVLGIETKEVLICRVLEDLLNPRGQHGMGSVYLELFLKEVLHWQAVNSDVVKHAVVTAEYLIDEDRRIDLVIETAGQFLPVEVKILAGEQKAQCLDYYRFSRAKDPQTKVIYLTRFGTMPSAYSLSDGTERVPEADLICISFKEHIIHWLEQCRNVSREEMKPLLTQFIDTIRTITGITRENMTDMTAQEIAGSADSLRAAMQIADSLNLAKKQVLRSVMEEFVTQMKPLEQKYHLEREQNIGWYGYETQVDTFYDHAYTTYPGINYIVKDAVMIRTYQLWLRIEVDNRLFAGFCVFDPASSSKEGLGNQVDDYDQETRNCVEQILKVAKADQSAWWAVWRYLPTGSVKESSEVPDFKAMNDAAIQLADEKVRKKFVAESVKRIEESLLSLVRH</sequence>
<dbReference type="RefSeq" id="WP_308459813.1">
    <property type="nucleotide sequence ID" value="NZ_JAJEPS010000014.1"/>
</dbReference>
<reference evidence="1 2" key="1">
    <citation type="submission" date="2021-10" db="EMBL/GenBank/DDBJ databases">
        <title>Anaerobic single-cell dispensing facilitates the cultivation of human gut bacteria.</title>
        <authorList>
            <person name="Afrizal A."/>
        </authorList>
    </citation>
    <scope>NUCLEOTIDE SEQUENCE [LARGE SCALE GENOMIC DNA]</scope>
    <source>
        <strain evidence="1 2">CLA-AA-H276</strain>
    </source>
</reference>
<dbReference type="EMBL" id="JAJEPS010000014">
    <property type="protein sequence ID" value="MCC2127038.1"/>
    <property type="molecule type" value="Genomic_DNA"/>
</dbReference>
<dbReference type="Pfam" id="PF14281">
    <property type="entry name" value="PDDEXK_4"/>
    <property type="match status" value="1"/>
</dbReference>
<proteinExistence type="predicted"/>
<evidence type="ECO:0000313" key="1">
    <source>
        <dbReference type="EMBL" id="MCC2127038.1"/>
    </source>
</evidence>
<organism evidence="1 2">
    <name type="scientific">Hominiventricola filiformis</name>
    <dbReference type="NCBI Taxonomy" id="2885352"/>
    <lineage>
        <taxon>Bacteria</taxon>
        <taxon>Bacillati</taxon>
        <taxon>Bacillota</taxon>
        <taxon>Clostridia</taxon>
        <taxon>Lachnospirales</taxon>
        <taxon>Lachnospiraceae</taxon>
        <taxon>Hominiventricola</taxon>
    </lineage>
</organism>
<name>A0AAE3DAP1_9FIRM</name>